<dbReference type="InterPro" id="IPR038988">
    <property type="entry name" value="Sas4"/>
</dbReference>
<feature type="compositionally biased region" description="Basic and acidic residues" evidence="1">
    <location>
        <begin position="156"/>
        <end position="172"/>
    </location>
</feature>
<feature type="compositionally biased region" description="Pro residues" evidence="1">
    <location>
        <begin position="72"/>
        <end position="82"/>
    </location>
</feature>
<comment type="caution">
    <text evidence="3">The sequence shown here is derived from an EMBL/GenBank/DDBJ whole genome shotgun (WGS) entry which is preliminary data.</text>
</comment>
<accession>A0A163JFX5</accession>
<evidence type="ECO:0000313" key="3">
    <source>
        <dbReference type="EMBL" id="KZM26335.1"/>
    </source>
</evidence>
<dbReference type="PANTHER" id="PTHR38422">
    <property type="entry name" value="SOMETHING ABOUT SILENCING PROTEIN 4"/>
    <property type="match status" value="1"/>
</dbReference>
<feature type="compositionally biased region" description="Acidic residues" evidence="1">
    <location>
        <begin position="478"/>
        <end position="490"/>
    </location>
</feature>
<name>A0A163JFX5_DIDRA</name>
<gene>
    <name evidence="3" type="ORF">ST47_g2567</name>
</gene>
<dbReference type="EMBL" id="JYNV01000110">
    <property type="protein sequence ID" value="KZM26335.1"/>
    <property type="molecule type" value="Genomic_DNA"/>
</dbReference>
<feature type="region of interest" description="Disordered" evidence="1">
    <location>
        <begin position="128"/>
        <end position="172"/>
    </location>
</feature>
<dbReference type="Proteomes" id="UP000076837">
    <property type="component" value="Unassembled WGS sequence"/>
</dbReference>
<dbReference type="GO" id="GO:0033255">
    <property type="term" value="C:SAS acetyltransferase complex"/>
    <property type="evidence" value="ECO:0007669"/>
    <property type="project" value="InterPro"/>
</dbReference>
<sequence length="520" mass="57916">MANLARPPMRSSTERLVQTRLTFAPVAPDDADRSSPHSTTVSTRRSSKSGPLLVLGDDEKSVKQIEASPARPLRPPRPPPPRAASRKRPSAALDDAPEARPPTKVLVQQPHGELARITNGVHTLLGLDADDVPSGRSTPRPASAGKLAVPAPAADPKSKDRRSLRSSDGGSRLKSDLAVYFSTYDDIIAGLPKPSEYLDVDTPIYIVDEPSKSKTPVPASPQPCRKSLTPTRPRKQSAPTPARDTSHPSLPPAQSSTTFQVLDYSTIARHIRGDGEDDPLADAHFFAQHRRAERKEKQLRNIEKERAMHEKQQLERLLDGLQGPDWLRVMGITGVTAGETRDWEPKRDYFIKEVEALVDKFRVWKQEEKRIRAEKEAALAARTEDEDDDGEESEASDVSKANGRTHHANAPQPKEPEPPKPKRSPRPPRPHGFLLPFAPPEPTTPFVSFYSKPHLRAAAMGKHRHGRNATAFGQPIPDFEEHDFELPDDYIDPHFLRDNARQRRRRQRERQSGGNNTQPM</sequence>
<dbReference type="AlphaFoldDB" id="A0A163JFX5"/>
<dbReference type="Pfam" id="PF15460">
    <property type="entry name" value="SAS4"/>
    <property type="match status" value="1"/>
</dbReference>
<dbReference type="PANTHER" id="PTHR38422:SF1">
    <property type="entry name" value="SOMETHING ABOUT SILENCING PROTEIN 4"/>
    <property type="match status" value="1"/>
</dbReference>
<feature type="compositionally biased region" description="Acidic residues" evidence="1">
    <location>
        <begin position="384"/>
        <end position="395"/>
    </location>
</feature>
<feature type="domain" description="Something about silencing protein 4" evidence="2">
    <location>
        <begin position="278"/>
        <end position="373"/>
    </location>
</feature>
<keyword evidence="4" id="KW-1185">Reference proteome</keyword>
<dbReference type="InterPro" id="IPR029184">
    <property type="entry name" value="Sas4_dom"/>
</dbReference>
<feature type="region of interest" description="Disordered" evidence="1">
    <location>
        <begin position="208"/>
        <end position="258"/>
    </location>
</feature>
<feature type="region of interest" description="Disordered" evidence="1">
    <location>
        <begin position="378"/>
        <end position="444"/>
    </location>
</feature>
<reference evidence="3 4" key="1">
    <citation type="journal article" date="2016" name="Sci. Rep.">
        <title>Draft genome sequencing and secretome analysis of fungal phytopathogen Ascochyta rabiei provides insight into the necrotrophic effector repertoire.</title>
        <authorList>
            <person name="Verma S."/>
            <person name="Gazara R.K."/>
            <person name="Nizam S."/>
            <person name="Parween S."/>
            <person name="Chattopadhyay D."/>
            <person name="Verma P.K."/>
        </authorList>
    </citation>
    <scope>NUCLEOTIDE SEQUENCE [LARGE SCALE GENOMIC DNA]</scope>
    <source>
        <strain evidence="3 4">ArDII</strain>
    </source>
</reference>
<feature type="region of interest" description="Disordered" evidence="1">
    <location>
        <begin position="24"/>
        <end position="103"/>
    </location>
</feature>
<evidence type="ECO:0000256" key="1">
    <source>
        <dbReference type="SAM" id="MobiDB-lite"/>
    </source>
</evidence>
<protein>
    <submittedName>
        <fullName evidence="3">Histone acetylation</fullName>
    </submittedName>
</protein>
<feature type="compositionally biased region" description="Basic and acidic residues" evidence="1">
    <location>
        <begin position="491"/>
        <end position="501"/>
    </location>
</feature>
<evidence type="ECO:0000313" key="4">
    <source>
        <dbReference type="Proteomes" id="UP000076837"/>
    </source>
</evidence>
<organism evidence="3 4">
    <name type="scientific">Didymella rabiei</name>
    <name type="common">Chickpea ascochyta blight fungus</name>
    <name type="synonym">Mycosphaerella rabiei</name>
    <dbReference type="NCBI Taxonomy" id="5454"/>
    <lineage>
        <taxon>Eukaryota</taxon>
        <taxon>Fungi</taxon>
        <taxon>Dikarya</taxon>
        <taxon>Ascomycota</taxon>
        <taxon>Pezizomycotina</taxon>
        <taxon>Dothideomycetes</taxon>
        <taxon>Pleosporomycetidae</taxon>
        <taxon>Pleosporales</taxon>
        <taxon>Pleosporineae</taxon>
        <taxon>Didymellaceae</taxon>
        <taxon>Ascochyta</taxon>
    </lineage>
</organism>
<evidence type="ECO:0000259" key="2">
    <source>
        <dbReference type="Pfam" id="PF15460"/>
    </source>
</evidence>
<feature type="region of interest" description="Disordered" evidence="1">
    <location>
        <begin position="466"/>
        <end position="520"/>
    </location>
</feature>
<dbReference type="GO" id="GO:0004402">
    <property type="term" value="F:histone acetyltransferase activity"/>
    <property type="evidence" value="ECO:0007669"/>
    <property type="project" value="TreeGrafter"/>
</dbReference>
<proteinExistence type="predicted"/>
<dbReference type="STRING" id="5454.A0A163JFX5"/>